<dbReference type="InterPro" id="IPR001736">
    <property type="entry name" value="PLipase_D/transphosphatidylase"/>
</dbReference>
<dbReference type="InterPro" id="IPR025202">
    <property type="entry name" value="PLD-like_dom"/>
</dbReference>
<dbReference type="EMBL" id="QXMN01000005">
    <property type="protein sequence ID" value="RIX83211.1"/>
    <property type="molecule type" value="Genomic_DNA"/>
</dbReference>
<evidence type="ECO:0000256" key="1">
    <source>
        <dbReference type="SAM" id="MobiDB-lite"/>
    </source>
</evidence>
<dbReference type="GO" id="GO:0032049">
    <property type="term" value="P:cardiolipin biosynthetic process"/>
    <property type="evidence" value="ECO:0007669"/>
    <property type="project" value="UniProtKB-ARBA"/>
</dbReference>
<reference evidence="3 4" key="1">
    <citation type="submission" date="2018-09" db="EMBL/GenBank/DDBJ databases">
        <title>Acidovorax cavernicola nov. sp. isolated from Gruta de las Maravillas (Aracena, Spain).</title>
        <authorList>
            <person name="Jurado V."/>
            <person name="Gutierrez-Patricio S."/>
            <person name="Gonzalez-Pimentel J.L."/>
            <person name="Miller A.Z."/>
            <person name="Laiz L."/>
            <person name="Saiz-Jimenez C."/>
        </authorList>
    </citation>
    <scope>NUCLEOTIDE SEQUENCE [LARGE SCALE GENOMIC DNA]</scope>
    <source>
        <strain evidence="3 4">1011MAR4D40.2</strain>
    </source>
</reference>
<dbReference type="CDD" id="cd09113">
    <property type="entry name" value="PLDc_ymdC_like_2"/>
    <property type="match status" value="1"/>
</dbReference>
<organism evidence="3 4">
    <name type="scientific">Acidovorax cavernicola</name>
    <dbReference type="NCBI Taxonomy" id="1675792"/>
    <lineage>
        <taxon>Bacteria</taxon>
        <taxon>Pseudomonadati</taxon>
        <taxon>Pseudomonadota</taxon>
        <taxon>Betaproteobacteria</taxon>
        <taxon>Burkholderiales</taxon>
        <taxon>Comamonadaceae</taxon>
        <taxon>Acidovorax</taxon>
    </lineage>
</organism>
<dbReference type="Gene3D" id="3.30.870.10">
    <property type="entry name" value="Endonuclease Chain A"/>
    <property type="match status" value="2"/>
</dbReference>
<dbReference type="GO" id="GO:0030572">
    <property type="term" value="F:phosphatidyltransferase activity"/>
    <property type="evidence" value="ECO:0007669"/>
    <property type="project" value="UniProtKB-ARBA"/>
</dbReference>
<evidence type="ECO:0000313" key="3">
    <source>
        <dbReference type="EMBL" id="RIX83211.1"/>
    </source>
</evidence>
<proteinExistence type="predicted"/>
<evidence type="ECO:0000259" key="2">
    <source>
        <dbReference type="PROSITE" id="PS50035"/>
    </source>
</evidence>
<evidence type="ECO:0000313" key="4">
    <source>
        <dbReference type="Proteomes" id="UP000265619"/>
    </source>
</evidence>
<gene>
    <name evidence="3" type="ORF">D3H34_07185</name>
</gene>
<dbReference type="CDD" id="cd09111">
    <property type="entry name" value="PLDc_ymdC_like_1"/>
    <property type="match status" value="1"/>
</dbReference>
<dbReference type="PANTHER" id="PTHR21248:SF12">
    <property type="entry name" value="CARDIOLIPIN SYNTHASE C"/>
    <property type="match status" value="1"/>
</dbReference>
<feature type="domain" description="PLD phosphodiesterase" evidence="2">
    <location>
        <begin position="515"/>
        <end position="542"/>
    </location>
</feature>
<dbReference type="PANTHER" id="PTHR21248">
    <property type="entry name" value="CARDIOLIPIN SYNTHASE"/>
    <property type="match status" value="1"/>
</dbReference>
<dbReference type="PROSITE" id="PS50035">
    <property type="entry name" value="PLD"/>
    <property type="match status" value="2"/>
</dbReference>
<name>A0A9X8GW73_9BURK</name>
<feature type="domain" description="PLD phosphodiesterase" evidence="2">
    <location>
        <begin position="221"/>
        <end position="248"/>
    </location>
</feature>
<protein>
    <submittedName>
        <fullName evidence="3">Phospholipase D family protein</fullName>
    </submittedName>
</protein>
<comment type="caution">
    <text evidence="3">The sequence shown here is derived from an EMBL/GenBank/DDBJ whole genome shotgun (WGS) entry which is preliminary data.</text>
</comment>
<dbReference type="OrthoDB" id="9814092at2"/>
<accession>A0A9X8GW73</accession>
<feature type="region of interest" description="Disordered" evidence="1">
    <location>
        <begin position="470"/>
        <end position="509"/>
    </location>
</feature>
<keyword evidence="4" id="KW-1185">Reference proteome</keyword>
<dbReference type="SMART" id="SM00155">
    <property type="entry name" value="PLDc"/>
    <property type="match status" value="2"/>
</dbReference>
<dbReference type="AlphaFoldDB" id="A0A9X8GW73"/>
<sequence length="625" mass="68335">MTAFASTSKAARAPRVTTTLLGRVRSGGLQYPLLEKVRAGLFPATRSTIRSASPPSLTPRLCRCLSAALLALLLTACAGLPSPVPRTLSTALTNTGDTAIGRAVAPMAAPHPGLSGFHPLTEGPDAFAARIALVQAAQLSVDLQYFIWHHDTTGLMLWEALWQAAERGVRVRVLLDDHHTVGQDALLAAMDAHPNIELRLFNPYVHRGFRTADLALDFSRVNRRMHNKSLTIDNQATIVGGRNVGDEYYGANQGVAFQDLDMLGIGPVVKDVSSEFDLYWNHDVVYPASTVLPPPAQDAMARVRAAWSRVHADPAAQIYINAARNTEVARRIAAHDLPFEWATARVVYDSPEKGRRTLKREELLVARLIELMGDPRKELDLVSPYFVPGKESTEMLIGFAKRGVKVRVLTNSLLATDVLPVHAGYSKYRLLLLQGGVQLYELKPQYTAQRWDAARALAKKLRGQEGREVLQDTTQVQFDDTDLDPASRPRSSLGLGLGSGGSAGSGSSIGSGSISASSLHAKTFGTDRRLLFVGSFNLDPRSEQLNTEMGVVIDSAAIAEEMTSLMDDVVPERAYEVRLQPDGRNLEWVERLPQGEQIWRVEPGSTAGKRLLMNVLQVLPIEWLL</sequence>
<dbReference type="SUPFAM" id="SSF56024">
    <property type="entry name" value="Phospholipase D/nuclease"/>
    <property type="match status" value="2"/>
</dbReference>
<dbReference type="Proteomes" id="UP000265619">
    <property type="component" value="Unassembled WGS sequence"/>
</dbReference>
<feature type="compositionally biased region" description="Gly residues" evidence="1">
    <location>
        <begin position="495"/>
        <end position="509"/>
    </location>
</feature>
<dbReference type="Pfam" id="PF13091">
    <property type="entry name" value="PLDc_2"/>
    <property type="match status" value="3"/>
</dbReference>